<accession>A0A0W8FGD7</accession>
<dbReference type="GO" id="GO:0003677">
    <property type="term" value="F:DNA binding"/>
    <property type="evidence" value="ECO:0007669"/>
    <property type="project" value="InterPro"/>
</dbReference>
<reference evidence="1" key="1">
    <citation type="journal article" date="2015" name="Proc. Natl. Acad. Sci. U.S.A.">
        <title>Networks of energetic and metabolic interactions define dynamics in microbial communities.</title>
        <authorList>
            <person name="Embree M."/>
            <person name="Liu J.K."/>
            <person name="Al-Bassam M.M."/>
            <person name="Zengler K."/>
        </authorList>
    </citation>
    <scope>NUCLEOTIDE SEQUENCE</scope>
</reference>
<dbReference type="GO" id="GO:0006259">
    <property type="term" value="P:DNA metabolic process"/>
    <property type="evidence" value="ECO:0007669"/>
    <property type="project" value="InterPro"/>
</dbReference>
<proteinExistence type="predicted"/>
<dbReference type="InterPro" id="IPR018330">
    <property type="entry name" value="RecT_fam"/>
</dbReference>
<dbReference type="EMBL" id="LNQE01001298">
    <property type="protein sequence ID" value="KUG19363.1"/>
    <property type="molecule type" value="Genomic_DNA"/>
</dbReference>
<name>A0A0W8FGD7_9ZZZZ</name>
<dbReference type="Pfam" id="PF03837">
    <property type="entry name" value="RecT"/>
    <property type="match status" value="1"/>
</dbReference>
<organism evidence="1">
    <name type="scientific">hydrocarbon metagenome</name>
    <dbReference type="NCBI Taxonomy" id="938273"/>
    <lineage>
        <taxon>unclassified sequences</taxon>
        <taxon>metagenomes</taxon>
        <taxon>ecological metagenomes</taxon>
    </lineage>
</organism>
<comment type="caution">
    <text evidence="1">The sequence shown here is derived from an EMBL/GenBank/DDBJ whole genome shotgun (WGS) entry which is preliminary data.</text>
</comment>
<gene>
    <name evidence="1" type="ORF">ASZ90_010934</name>
</gene>
<protein>
    <submittedName>
        <fullName evidence="1">Phage recombination protein beta</fullName>
    </submittedName>
</protein>
<dbReference type="AlphaFoldDB" id="A0A0W8FGD7"/>
<sequence>MTTDTAIAAVGEYSAHQREILLETVAKGCSPEQFMLMLELAKRYRLDPFARQIWATPAGIFVGRDGFLALAHASGNFDGMETTFEERDGKPFSATCTVYHKKMQHPIRVTVRFDEFNRPNSDAWRRMPYVMLQKCAEAHALRRAFCVTGLYDEAEFPPEGTARGAFAPTATVDGEPVPVERLPGRCSRCGLHDPMVDAFREKYRAAFKQAGLVLPEGVCEECAKELWNNEESR</sequence>
<evidence type="ECO:0000313" key="1">
    <source>
        <dbReference type="EMBL" id="KUG19363.1"/>
    </source>
</evidence>